<evidence type="ECO:0000259" key="1">
    <source>
        <dbReference type="Pfam" id="PF14521"/>
    </source>
</evidence>
<dbReference type="Pfam" id="PF14521">
    <property type="entry name" value="Aspzincin_M35"/>
    <property type="match status" value="1"/>
</dbReference>
<accession>H8GN57</accession>
<name>H8GN57_METAL</name>
<dbReference type="Proteomes" id="UP000005090">
    <property type="component" value="Chromosome"/>
</dbReference>
<dbReference type="CDD" id="cd11007">
    <property type="entry name" value="M35_like_1"/>
    <property type="match status" value="1"/>
</dbReference>
<proteinExistence type="predicted"/>
<dbReference type="InterPro" id="IPR029463">
    <property type="entry name" value="Lys_MEP"/>
</dbReference>
<evidence type="ECO:0000313" key="2">
    <source>
        <dbReference type="EMBL" id="EIC30771.1"/>
    </source>
</evidence>
<protein>
    <recommendedName>
        <fullName evidence="1">Lysine-specific metallo-endopeptidase domain-containing protein</fullName>
    </recommendedName>
</protein>
<evidence type="ECO:0000313" key="3">
    <source>
        <dbReference type="Proteomes" id="UP000005090"/>
    </source>
</evidence>
<feature type="domain" description="Lysine-specific metallo-endopeptidase" evidence="1">
    <location>
        <begin position="191"/>
        <end position="342"/>
    </location>
</feature>
<dbReference type="InterPro" id="IPR024079">
    <property type="entry name" value="MetalloPept_cat_dom_sf"/>
</dbReference>
<dbReference type="eggNOG" id="ENOG5031KZG">
    <property type="taxonomic scope" value="Bacteria"/>
</dbReference>
<keyword evidence="3" id="KW-1185">Reference proteome</keyword>
<dbReference type="HOGENOM" id="CLU_820870_0_0_6"/>
<dbReference type="InterPro" id="IPR034108">
    <property type="entry name" value="Pept_M35-like_proteobacteria"/>
</dbReference>
<dbReference type="EMBL" id="CM001475">
    <property type="protein sequence ID" value="EIC30771.1"/>
    <property type="molecule type" value="Genomic_DNA"/>
</dbReference>
<dbReference type="AlphaFoldDB" id="H8GN57"/>
<dbReference type="Gene3D" id="3.40.390.10">
    <property type="entry name" value="Collagenase (Catalytic Domain)"/>
    <property type="match status" value="1"/>
</dbReference>
<dbReference type="GO" id="GO:0004222">
    <property type="term" value="F:metalloendopeptidase activity"/>
    <property type="evidence" value="ECO:0007669"/>
    <property type="project" value="InterPro"/>
</dbReference>
<organism evidence="2 3">
    <name type="scientific">Methylomicrobium album BG8</name>
    <dbReference type="NCBI Taxonomy" id="686340"/>
    <lineage>
        <taxon>Bacteria</taxon>
        <taxon>Pseudomonadati</taxon>
        <taxon>Pseudomonadota</taxon>
        <taxon>Gammaproteobacteria</taxon>
        <taxon>Methylococcales</taxon>
        <taxon>Methylococcaceae</taxon>
        <taxon>Methylomicrobium</taxon>
    </lineage>
</organism>
<dbReference type="RefSeq" id="WP_005373586.1">
    <property type="nucleotide sequence ID" value="NZ_CM001475.1"/>
</dbReference>
<dbReference type="SUPFAM" id="SSF55486">
    <property type="entry name" value="Metalloproteases ('zincins'), catalytic domain"/>
    <property type="match status" value="1"/>
</dbReference>
<reference evidence="2 3" key="1">
    <citation type="journal article" date="2013" name="Genome Announc.">
        <title>Genome Sequence of the Obligate Gammaproteobacterial Methanotroph Methylomicrobium album Strain BG8.</title>
        <authorList>
            <person name="Kits K.D."/>
            <person name="Kalyuzhnaya M.G."/>
            <person name="Klotz M.G."/>
            <person name="Jetten M.S."/>
            <person name="Op den Camp H.J."/>
            <person name="Vuilleumier S."/>
            <person name="Bringel F."/>
            <person name="Dispirito A.A."/>
            <person name="Murrell J.C."/>
            <person name="Bruce D."/>
            <person name="Cheng J.F."/>
            <person name="Copeland A."/>
            <person name="Goodwin L."/>
            <person name="Hauser L."/>
            <person name="Lajus A."/>
            <person name="Land M.L."/>
            <person name="Lapidus A."/>
            <person name="Lucas S."/>
            <person name="Medigue C."/>
            <person name="Pitluck S."/>
            <person name="Woyke T."/>
            <person name="Zeytun A."/>
            <person name="Stein L.Y."/>
        </authorList>
    </citation>
    <scope>NUCLEOTIDE SEQUENCE [LARGE SCALE GENOMIC DNA]</scope>
    <source>
        <strain evidence="2 3">BG8</strain>
    </source>
</reference>
<sequence length="360" mass="39714">MSHSFSKEYEAARDSICNGAFPADKSVDDLIKKLKKLLASDGFDDASSDALELLRKEIMTFSLSRVVLGTSSGEAAKILGMAGAYDTAKKFSGNAVLVQRASALKLLRHSYFISKTGAKSLWVISVPKGYTDWPSLELKPLASDETRLKDNLGKVREYFSSSQKKHMHEGAQFALAWVQKTLIVLANAGKDKGESMTLVKRWFKTKGTSDTDLTSIVSELTAGFKKVQGVLNGNRLIFTDNPPDRGTADETNTEAFVWSGGWKDSLKVVYIEKGFFARGANVLSGRNNWARIIIHELTHSELDTKDYPRDNSYGWQGINPMDPKFNGNKAITNAENWAYFAADCANALSDSERKTALKTP</sequence>
<gene>
    <name evidence="2" type="ORF">Metal_3092</name>
</gene>